<keyword evidence="2" id="KW-1185">Reference proteome</keyword>
<evidence type="ECO:0000313" key="1">
    <source>
        <dbReference type="EMBL" id="BCJ47775.1"/>
    </source>
</evidence>
<reference evidence="1 2" key="1">
    <citation type="submission" date="2020-08" db="EMBL/GenBank/DDBJ databases">
        <title>Whole genome shotgun sequence of Actinoplanes ianthinogenes NBRC 13996.</title>
        <authorList>
            <person name="Komaki H."/>
            <person name="Tamura T."/>
        </authorList>
    </citation>
    <scope>NUCLEOTIDE SEQUENCE [LARGE SCALE GENOMIC DNA]</scope>
    <source>
        <strain evidence="1 2">NBRC 13996</strain>
    </source>
</reference>
<evidence type="ECO:0000313" key="2">
    <source>
        <dbReference type="Proteomes" id="UP000676967"/>
    </source>
</evidence>
<gene>
    <name evidence="1" type="ORF">Aiant_84320</name>
</gene>
<accession>A0ABM7M838</accession>
<dbReference type="Proteomes" id="UP000676967">
    <property type="component" value="Chromosome"/>
</dbReference>
<proteinExistence type="predicted"/>
<organism evidence="1 2">
    <name type="scientific">Actinoplanes ianthinogenes</name>
    <dbReference type="NCBI Taxonomy" id="122358"/>
    <lineage>
        <taxon>Bacteria</taxon>
        <taxon>Bacillati</taxon>
        <taxon>Actinomycetota</taxon>
        <taxon>Actinomycetes</taxon>
        <taxon>Micromonosporales</taxon>
        <taxon>Micromonosporaceae</taxon>
        <taxon>Actinoplanes</taxon>
    </lineage>
</organism>
<sequence length="225" mass="24116">MLQSWANSSGQIDYPGLATKPAAEPLFSAVAAVRKRQAVLHGLEGSGVEKDVVAWAKDHGLGPSLVGTYDPERPWIRSSHSGTPIDVKLPQGPYDSTKAAGAPGGPPAAAAVGLIVGPANWNWLESSTTEHTTAKNAKLVASYFEFGLGHIPKVDGGRLVFDPFNYRWFVSEHYAVQYEVINVPPATTDPIVGKVRGAADKVVTNTVSFDVFIDGLWRSFQTAKF</sequence>
<name>A0ABM7M838_9ACTN</name>
<dbReference type="RefSeq" id="WP_189330140.1">
    <property type="nucleotide sequence ID" value="NZ_AP023356.1"/>
</dbReference>
<dbReference type="EMBL" id="AP023356">
    <property type="protein sequence ID" value="BCJ47775.1"/>
    <property type="molecule type" value="Genomic_DNA"/>
</dbReference>
<protein>
    <submittedName>
        <fullName evidence="1">Uncharacterized protein</fullName>
    </submittedName>
</protein>